<keyword evidence="1" id="KW-0472">Membrane</keyword>
<name>A0A5C5XKT5_9PLAN</name>
<reference evidence="2 3" key="1">
    <citation type="submission" date="2019-02" db="EMBL/GenBank/DDBJ databases">
        <title>Deep-cultivation of Planctomycetes and their phenomic and genomic characterization uncovers novel biology.</title>
        <authorList>
            <person name="Wiegand S."/>
            <person name="Jogler M."/>
            <person name="Boedeker C."/>
            <person name="Pinto D."/>
            <person name="Vollmers J."/>
            <person name="Rivas-Marin E."/>
            <person name="Kohn T."/>
            <person name="Peeters S.H."/>
            <person name="Heuer A."/>
            <person name="Rast P."/>
            <person name="Oberbeckmann S."/>
            <person name="Bunk B."/>
            <person name="Jeske O."/>
            <person name="Meyerdierks A."/>
            <person name="Storesund J.E."/>
            <person name="Kallscheuer N."/>
            <person name="Luecker S."/>
            <person name="Lage O.M."/>
            <person name="Pohl T."/>
            <person name="Merkel B.J."/>
            <person name="Hornburger P."/>
            <person name="Mueller R.-W."/>
            <person name="Bruemmer F."/>
            <person name="Labrenz M."/>
            <person name="Spormann A.M."/>
            <person name="Op Den Camp H."/>
            <person name="Overmann J."/>
            <person name="Amann R."/>
            <person name="Jetten M.S.M."/>
            <person name="Mascher T."/>
            <person name="Medema M.H."/>
            <person name="Devos D.P."/>
            <person name="Kaster A.-K."/>
            <person name="Ovreas L."/>
            <person name="Rohde M."/>
            <person name="Galperin M.Y."/>
            <person name="Jogler C."/>
        </authorList>
    </citation>
    <scope>NUCLEOTIDE SEQUENCE [LARGE SCALE GENOMIC DNA]</scope>
    <source>
        <strain evidence="2 3">Pan54</strain>
    </source>
</reference>
<keyword evidence="3" id="KW-1185">Reference proteome</keyword>
<comment type="caution">
    <text evidence="2">The sequence shown here is derived from an EMBL/GenBank/DDBJ whole genome shotgun (WGS) entry which is preliminary data.</text>
</comment>
<dbReference type="EMBL" id="SJPG01000001">
    <property type="protein sequence ID" value="TWT62745.1"/>
    <property type="molecule type" value="Genomic_DNA"/>
</dbReference>
<evidence type="ECO:0000313" key="3">
    <source>
        <dbReference type="Proteomes" id="UP000316095"/>
    </source>
</evidence>
<gene>
    <name evidence="2" type="ORF">Pan54_34900</name>
</gene>
<keyword evidence="1" id="KW-0812">Transmembrane</keyword>
<dbReference type="OrthoDB" id="9918881at2"/>
<proteinExistence type="predicted"/>
<dbReference type="Proteomes" id="UP000316095">
    <property type="component" value="Unassembled WGS sequence"/>
</dbReference>
<keyword evidence="1" id="KW-1133">Transmembrane helix</keyword>
<evidence type="ECO:0000313" key="2">
    <source>
        <dbReference type="EMBL" id="TWT62745.1"/>
    </source>
</evidence>
<dbReference type="AlphaFoldDB" id="A0A5C5XKT5"/>
<organism evidence="2 3">
    <name type="scientific">Rubinisphaera italica</name>
    <dbReference type="NCBI Taxonomy" id="2527969"/>
    <lineage>
        <taxon>Bacteria</taxon>
        <taxon>Pseudomonadati</taxon>
        <taxon>Planctomycetota</taxon>
        <taxon>Planctomycetia</taxon>
        <taxon>Planctomycetales</taxon>
        <taxon>Planctomycetaceae</taxon>
        <taxon>Rubinisphaera</taxon>
    </lineage>
</organism>
<dbReference type="RefSeq" id="WP_146504573.1">
    <property type="nucleotide sequence ID" value="NZ_SJPG01000001.1"/>
</dbReference>
<sequence>MANPSEIQECHELFNAFGIFAAALLVAGSLAVASNTTSDDLSTTTPIQLVLVKRVYPHADRNTFWLDIQCDRPGLRDYATCDLRKANQGIGRFPLRQMEGESKTDVVRFSVGCQSTDFVDDSVIHIQVRDDASGKCVGGAQIRLKDAKVGEPDRTKP</sequence>
<accession>A0A5C5XKT5</accession>
<protein>
    <submittedName>
        <fullName evidence="2">Uncharacterized protein</fullName>
    </submittedName>
</protein>
<feature type="transmembrane region" description="Helical" evidence="1">
    <location>
        <begin position="12"/>
        <end position="33"/>
    </location>
</feature>
<evidence type="ECO:0000256" key="1">
    <source>
        <dbReference type="SAM" id="Phobius"/>
    </source>
</evidence>